<evidence type="ECO:0000256" key="5">
    <source>
        <dbReference type="SAM" id="Coils"/>
    </source>
</evidence>
<evidence type="ECO:0000256" key="4">
    <source>
        <dbReference type="ARBA" id="ARBA00023163"/>
    </source>
</evidence>
<dbReference type="InterPro" id="IPR000551">
    <property type="entry name" value="MerR-type_HTH_dom"/>
</dbReference>
<dbReference type="Proteomes" id="UP001165136">
    <property type="component" value="Unassembled WGS sequence"/>
</dbReference>
<feature type="coiled-coil region" evidence="5">
    <location>
        <begin position="69"/>
        <end position="103"/>
    </location>
</feature>
<dbReference type="InterPro" id="IPR009061">
    <property type="entry name" value="DNA-bd_dom_put_sf"/>
</dbReference>
<protein>
    <submittedName>
        <fullName evidence="8">MerR family transcriptional regulator</fullName>
    </submittedName>
</protein>
<keyword evidence="2" id="KW-0238">DNA-binding</keyword>
<evidence type="ECO:0000259" key="7">
    <source>
        <dbReference type="PROSITE" id="PS50937"/>
    </source>
</evidence>
<name>A0A9W6VML5_9PSEU</name>
<dbReference type="Gene3D" id="1.10.1660.10">
    <property type="match status" value="1"/>
</dbReference>
<dbReference type="GO" id="GO:0003677">
    <property type="term" value="F:DNA binding"/>
    <property type="evidence" value="ECO:0007669"/>
    <property type="project" value="UniProtKB-KW"/>
</dbReference>
<gene>
    <name evidence="8" type="ORF">Atai01_82800</name>
</gene>
<keyword evidence="4" id="KW-0804">Transcription</keyword>
<dbReference type="EMBL" id="BSTI01000043">
    <property type="protein sequence ID" value="GLY71661.1"/>
    <property type="molecule type" value="Genomic_DNA"/>
</dbReference>
<keyword evidence="9" id="KW-1185">Reference proteome</keyword>
<dbReference type="CDD" id="cd01106">
    <property type="entry name" value="HTH_TipAL-Mta"/>
    <property type="match status" value="1"/>
</dbReference>
<evidence type="ECO:0000256" key="1">
    <source>
        <dbReference type="ARBA" id="ARBA00023015"/>
    </source>
</evidence>
<feature type="compositionally biased region" description="Polar residues" evidence="6">
    <location>
        <begin position="271"/>
        <end position="280"/>
    </location>
</feature>
<dbReference type="PRINTS" id="PR00040">
    <property type="entry name" value="HTHMERR"/>
</dbReference>
<sequence>MRFSISQVAKASGVSARMLRHYDAIGLLAPSTVTSNGYRWYGRAELLRLQRILVLRRLGLGLAQIGQILEEQADEAAALRGHLRQLEDERRRLDEIITTVQETIGDLDAARIQDPERFFTGLRQDQATMRHTLATSFGPAGLAAFDAATAAQGDLTAADYEHAAAQGTALFRRLAKVMRSRTSPEEPAALDAVAEHYESVRRYWQPTPEAYAALGRLYLTDPQQRSMAEQVDPDLPAWLAAAIPAYARHRLGLREAPDGRPKGSTGFPRSAGSQSNQDRP</sequence>
<dbReference type="PROSITE" id="PS00552">
    <property type="entry name" value="HTH_MERR_1"/>
    <property type="match status" value="1"/>
</dbReference>
<evidence type="ECO:0000313" key="9">
    <source>
        <dbReference type="Proteomes" id="UP001165136"/>
    </source>
</evidence>
<feature type="domain" description="HTH merR-type" evidence="7">
    <location>
        <begin position="1"/>
        <end position="71"/>
    </location>
</feature>
<organism evidence="8 9">
    <name type="scientific">Amycolatopsis taiwanensis</name>
    <dbReference type="NCBI Taxonomy" id="342230"/>
    <lineage>
        <taxon>Bacteria</taxon>
        <taxon>Bacillati</taxon>
        <taxon>Actinomycetota</taxon>
        <taxon>Actinomycetes</taxon>
        <taxon>Pseudonocardiales</taxon>
        <taxon>Pseudonocardiaceae</taxon>
        <taxon>Amycolatopsis</taxon>
    </lineage>
</organism>
<comment type="caution">
    <text evidence="8">The sequence shown here is derived from an EMBL/GenBank/DDBJ whole genome shotgun (WGS) entry which is preliminary data.</text>
</comment>
<dbReference type="RefSeq" id="WP_285491530.1">
    <property type="nucleotide sequence ID" value="NZ_BSTI01000043.1"/>
</dbReference>
<evidence type="ECO:0000256" key="6">
    <source>
        <dbReference type="SAM" id="MobiDB-lite"/>
    </source>
</evidence>
<dbReference type="SMART" id="SM00422">
    <property type="entry name" value="HTH_MERR"/>
    <property type="match status" value="1"/>
</dbReference>
<dbReference type="Pfam" id="PF13411">
    <property type="entry name" value="MerR_1"/>
    <property type="match status" value="1"/>
</dbReference>
<dbReference type="InterPro" id="IPR047057">
    <property type="entry name" value="MerR_fam"/>
</dbReference>
<evidence type="ECO:0000256" key="2">
    <source>
        <dbReference type="ARBA" id="ARBA00023125"/>
    </source>
</evidence>
<dbReference type="Pfam" id="PF07739">
    <property type="entry name" value="TipAS"/>
    <property type="match status" value="1"/>
</dbReference>
<keyword evidence="1" id="KW-0805">Transcription regulation</keyword>
<dbReference type="SUPFAM" id="SSF89082">
    <property type="entry name" value="Antibiotic binding domain of TipA-like multidrug resistance regulators"/>
    <property type="match status" value="1"/>
</dbReference>
<dbReference type="GO" id="GO:0003700">
    <property type="term" value="F:DNA-binding transcription factor activity"/>
    <property type="evidence" value="ECO:0007669"/>
    <property type="project" value="InterPro"/>
</dbReference>
<dbReference type="InterPro" id="IPR012925">
    <property type="entry name" value="TipAS_dom"/>
</dbReference>
<evidence type="ECO:0000313" key="8">
    <source>
        <dbReference type="EMBL" id="GLY71661.1"/>
    </source>
</evidence>
<feature type="region of interest" description="Disordered" evidence="6">
    <location>
        <begin position="254"/>
        <end position="280"/>
    </location>
</feature>
<accession>A0A9W6VML5</accession>
<keyword evidence="3" id="KW-0010">Activator</keyword>
<keyword evidence="5" id="KW-0175">Coiled coil</keyword>
<reference evidence="8" key="1">
    <citation type="submission" date="2023-03" db="EMBL/GenBank/DDBJ databases">
        <title>Amycolatopsis taiwanensis NBRC 103393.</title>
        <authorList>
            <person name="Ichikawa N."/>
            <person name="Sato H."/>
            <person name="Tonouchi N."/>
        </authorList>
    </citation>
    <scope>NUCLEOTIDE SEQUENCE</scope>
    <source>
        <strain evidence="8">NBRC 103393</strain>
    </source>
</reference>
<dbReference type="PANTHER" id="PTHR30204:SF90">
    <property type="entry name" value="HTH-TYPE TRANSCRIPTIONAL ACTIVATOR MTA"/>
    <property type="match status" value="1"/>
</dbReference>
<dbReference type="Gene3D" id="1.10.490.50">
    <property type="entry name" value="Antibiotic binding domain of TipA-like multidrug resistance regulators"/>
    <property type="match status" value="1"/>
</dbReference>
<dbReference type="SUPFAM" id="SSF46955">
    <property type="entry name" value="Putative DNA-binding domain"/>
    <property type="match status" value="1"/>
</dbReference>
<dbReference type="PROSITE" id="PS50937">
    <property type="entry name" value="HTH_MERR_2"/>
    <property type="match status" value="1"/>
</dbReference>
<dbReference type="InterPro" id="IPR036244">
    <property type="entry name" value="TipA-like_antibiotic-bd"/>
</dbReference>
<proteinExistence type="predicted"/>
<evidence type="ECO:0000256" key="3">
    <source>
        <dbReference type="ARBA" id="ARBA00023159"/>
    </source>
</evidence>
<dbReference type="AlphaFoldDB" id="A0A9W6VML5"/>
<dbReference type="PANTHER" id="PTHR30204">
    <property type="entry name" value="REDOX-CYCLING DRUG-SENSING TRANSCRIPTIONAL ACTIVATOR SOXR"/>
    <property type="match status" value="1"/>
</dbReference>